<dbReference type="CDD" id="cd00303">
    <property type="entry name" value="retropepsin_like"/>
    <property type="match status" value="1"/>
</dbReference>
<evidence type="ECO:0000313" key="2">
    <source>
        <dbReference type="RefSeq" id="XP_025421170.1"/>
    </source>
</evidence>
<name>A0A8B8GEB8_9HEMI</name>
<keyword evidence="1" id="KW-1185">Reference proteome</keyword>
<protein>
    <submittedName>
        <fullName evidence="2">Uncharacterized protein LOC112691229 isoform X2</fullName>
    </submittedName>
</protein>
<proteinExistence type="predicted"/>
<dbReference type="InterPro" id="IPR021109">
    <property type="entry name" value="Peptidase_aspartic_dom_sf"/>
</dbReference>
<reference evidence="2" key="1">
    <citation type="submission" date="2025-08" db="UniProtKB">
        <authorList>
            <consortium name="RefSeq"/>
        </authorList>
    </citation>
    <scope>IDENTIFICATION</scope>
    <source>
        <tissue evidence="2">Whole body</tissue>
    </source>
</reference>
<organism evidence="1 2">
    <name type="scientific">Sipha flava</name>
    <name type="common">yellow sugarcane aphid</name>
    <dbReference type="NCBI Taxonomy" id="143950"/>
    <lineage>
        <taxon>Eukaryota</taxon>
        <taxon>Metazoa</taxon>
        <taxon>Ecdysozoa</taxon>
        <taxon>Arthropoda</taxon>
        <taxon>Hexapoda</taxon>
        <taxon>Insecta</taxon>
        <taxon>Pterygota</taxon>
        <taxon>Neoptera</taxon>
        <taxon>Paraneoptera</taxon>
        <taxon>Hemiptera</taxon>
        <taxon>Sternorrhyncha</taxon>
        <taxon>Aphidomorpha</taxon>
        <taxon>Aphidoidea</taxon>
        <taxon>Aphididae</taxon>
        <taxon>Sipha</taxon>
    </lineage>
</organism>
<accession>A0A8B8GEB8</accession>
<dbReference type="GeneID" id="112691229"/>
<sequence>MLREKKCRDKKRKSTFSKSAVHIGKRFRTERNGQPFGSRTQNNRPKLNVFNFTVKLKNNHATCGIPQCTQGVANLLVVTGSELNLIKLNKLQDDVMVTSTKIYKMQGISDKLVDTLGSTILTVSLDDESYKTEFQVVDSSFPIDGDGILGNPFLRANKLIIDVGRDELTSKSEEIHTIPARCELIIQIQVDTYDKSGQNVLIHAQELDKNILCGNLLNIIKNNQILINVMNPTEISQEILIPKLTDLSHEVFDLDSINNTRSVREYNNTENRLQILKDTLSCDHMNHEEKEMILEHAANMQTFSS</sequence>
<dbReference type="RefSeq" id="XP_025421170.1">
    <property type="nucleotide sequence ID" value="XM_025565385.1"/>
</dbReference>
<dbReference type="Proteomes" id="UP000694846">
    <property type="component" value="Unplaced"/>
</dbReference>
<evidence type="ECO:0000313" key="1">
    <source>
        <dbReference type="Proteomes" id="UP000694846"/>
    </source>
</evidence>
<dbReference type="OrthoDB" id="6624460at2759"/>
<gene>
    <name evidence="2" type="primary">LOC112691229</name>
</gene>
<dbReference type="AlphaFoldDB" id="A0A8B8GEB8"/>
<dbReference type="Gene3D" id="2.40.70.10">
    <property type="entry name" value="Acid Proteases"/>
    <property type="match status" value="1"/>
</dbReference>